<reference evidence="1 2" key="1">
    <citation type="submission" date="2018-12" db="EMBL/GenBank/DDBJ databases">
        <authorList>
            <consortium name="Pathogen Informatics"/>
        </authorList>
    </citation>
    <scope>NUCLEOTIDE SEQUENCE [LARGE SCALE GENOMIC DNA]</scope>
    <source>
        <strain evidence="1 2">NCTC934</strain>
    </source>
</reference>
<protein>
    <recommendedName>
        <fullName evidence="3">Secreted protein</fullName>
    </recommendedName>
</protein>
<sequence length="315" mass="34097">MKQTWPAVKRGHMRLAAKRYRAAAVVIAASLVLVGCGDALQEPKLVKRGLSDLSESDVELERAKSENQNRLIDPKFAGKLDIIDDPSGIDAARAFFDDSDSMVLFAPDDKSVLRAATLAINQHLPAVEYDPSRRGDILNLVGDLEVKRLVIVGDIPWTQSSGDFTVIKDPGTHEALGDFTAFQYESKVVASPNQVVKDIARLDKTPYVELRPAWIPYEGEPDDDGKKLPAVPAQSRRDGQMAPNIVATADSPVANVITAAAYGGSVLVMPTADPLEDKRSMAMVAGLDEGSLIALGPEFGHVKEFKEKIRQGTPN</sequence>
<proteinExistence type="predicted"/>
<accession>A0ABY6TD29</accession>
<dbReference type="EMBL" id="LR134408">
    <property type="protein sequence ID" value="VEH72760.1"/>
    <property type="molecule type" value="Genomic_DNA"/>
</dbReference>
<evidence type="ECO:0008006" key="3">
    <source>
        <dbReference type="Google" id="ProtNLM"/>
    </source>
</evidence>
<name>A0ABY6TD29_9CORY</name>
<gene>
    <name evidence="1" type="ORF">NCTC934_01035</name>
</gene>
<evidence type="ECO:0000313" key="1">
    <source>
        <dbReference type="EMBL" id="VEH72760.1"/>
    </source>
</evidence>
<keyword evidence="2" id="KW-1185">Reference proteome</keyword>
<dbReference type="Proteomes" id="UP000280707">
    <property type="component" value="Chromosome"/>
</dbReference>
<evidence type="ECO:0000313" key="2">
    <source>
        <dbReference type="Proteomes" id="UP000280707"/>
    </source>
</evidence>
<organism evidence="1 2">
    <name type="scientific">Corynebacterium segmentosum</name>
    <dbReference type="NCBI Taxonomy" id="43990"/>
    <lineage>
        <taxon>Bacteria</taxon>
        <taxon>Bacillati</taxon>
        <taxon>Actinomycetota</taxon>
        <taxon>Actinomycetes</taxon>
        <taxon>Mycobacteriales</taxon>
        <taxon>Corynebacteriaceae</taxon>
        <taxon>Corynebacterium</taxon>
    </lineage>
</organism>